<organism evidence="2 3">
    <name type="scientific">Candidatus Cryptobacteroides intestinavium</name>
    <dbReference type="NCBI Taxonomy" id="2840766"/>
    <lineage>
        <taxon>Bacteria</taxon>
        <taxon>Pseudomonadati</taxon>
        <taxon>Bacteroidota</taxon>
        <taxon>Bacteroidia</taxon>
        <taxon>Bacteroidales</taxon>
        <taxon>Candidatus Cryptobacteroides</taxon>
    </lineage>
</organism>
<proteinExistence type="predicted"/>
<comment type="caution">
    <text evidence="2">The sequence shown here is derived from an EMBL/GenBank/DDBJ whole genome shotgun (WGS) entry which is preliminary data.</text>
</comment>
<dbReference type="SUPFAM" id="SSF82714">
    <property type="entry name" value="Multidrug efflux transporter AcrB TolC docking domain, DN and DC subdomains"/>
    <property type="match status" value="1"/>
</dbReference>
<protein>
    <submittedName>
        <fullName evidence="2">Efflux RND transporter permease subunit</fullName>
    </submittedName>
</protein>
<feature type="transmembrane region" description="Helical" evidence="1">
    <location>
        <begin position="859"/>
        <end position="878"/>
    </location>
</feature>
<feature type="transmembrane region" description="Helical" evidence="1">
    <location>
        <begin position="344"/>
        <end position="363"/>
    </location>
</feature>
<dbReference type="Gene3D" id="3.30.2090.10">
    <property type="entry name" value="Multidrug efflux transporter AcrB TolC docking domain, DN and DC subdomains"/>
    <property type="match status" value="2"/>
</dbReference>
<dbReference type="Gene3D" id="3.30.70.1430">
    <property type="entry name" value="Multidrug efflux transporter AcrB pore domain"/>
    <property type="match status" value="2"/>
</dbReference>
<dbReference type="GO" id="GO:0005886">
    <property type="term" value="C:plasma membrane"/>
    <property type="evidence" value="ECO:0007669"/>
    <property type="project" value="TreeGrafter"/>
</dbReference>
<dbReference type="InterPro" id="IPR001036">
    <property type="entry name" value="Acrflvin-R"/>
</dbReference>
<evidence type="ECO:0000256" key="1">
    <source>
        <dbReference type="SAM" id="Phobius"/>
    </source>
</evidence>
<sequence length="1019" mass="114054">MLNRLLDRPVTVTMALLVIVVLGIVSIRMLPVSLIPDVDVPYIIVQTSAPSLSAREVDETVVRPLRQQLLQLHSLEDIVCESRDGSGTIRLSFQEGSDIDYLFIEVNEKIDRTMGSLKDIDRPKVLKSDASDIPAFYINMTLKEEEPLSGDADTVLFPVTRQFSDMSRFASEVVSKRIEQLSEVAMVDMSGYVSPELLIVPDMKILRQTGITGEEFESYIRSANVRLGSLSIRDGEYRYNVKFQSFASDRKDIEDIYINHKGRLLQVKDIAKVIEHPAKRSGLVRSDGKDAVTMAVIKQSDARMADLRKSIGRLMGQFSKDYPELEFEVTRDQTALLEYSIDNLVNNIVIGIVLACIIIFLFMQDFRSPALVALTIPTALIFTMLIFYVIGLTINIISLSGLVLGVGMMVDNTIVLTDNITARWQRGDSLRKAVVRGTSEVVAPMLSSVLTTCAVFIPLVFVSGIAGALFYDQAMAVTITLLTAYAMTVTIIPVYYWLWYRKFDSFRPSPLLEKFSFAGVIRRYESGLVWAFRHRWAGWAVFFLSGVLIVVCFIYMPKEKLPEMTYTDTLLKVDWNEHIALEGNSDRVEEMERLIGKDTEQMTSMVGMQQFVLGHSGESSASGAVMYIDCKDAETLGMVKETVAGFLDSSYPACVYSFEPSGNIFDMVFAEREAELVARLRPVGSSELDPETLAATVGKISSDLPGIGFDDIQLKKDVLYVADPRKMALYDVSYQDLLSVLRNALNENSLFNIVQGNESIPVVMGTDTRDIREILTDTWIRKGGRDIPVYSMMTQTYDEDFKYIISGVEGEYYPLEMSPGNMRPEKIMSRISDTVGRDGSFEVNFSGSVFSNREMTRELIFVLLVALVLLYLILASQFESLVQPLVIMSEIVIDIAGSLLVLWICGATINLMSLIGLVVICGIVINDSILKIDTINRLRKEGYHLKHAIMEGGQRRLKAIVMTSLTTILAVCPFLSRGNMGDDLQYPMSLVIIAGLTIGTLISLFFVPVVYYEIYRRDE</sequence>
<dbReference type="Pfam" id="PF00873">
    <property type="entry name" value="ACR_tran"/>
    <property type="match status" value="1"/>
</dbReference>
<dbReference type="PANTHER" id="PTHR32063">
    <property type="match status" value="1"/>
</dbReference>
<dbReference type="GO" id="GO:0042910">
    <property type="term" value="F:xenobiotic transmembrane transporter activity"/>
    <property type="evidence" value="ECO:0007669"/>
    <property type="project" value="TreeGrafter"/>
</dbReference>
<keyword evidence="1" id="KW-0812">Transmembrane</keyword>
<gene>
    <name evidence="2" type="ORF">IAC06_05470</name>
</gene>
<reference evidence="2" key="1">
    <citation type="submission" date="2020-10" db="EMBL/GenBank/DDBJ databases">
        <authorList>
            <person name="Gilroy R."/>
        </authorList>
    </citation>
    <scope>NUCLEOTIDE SEQUENCE</scope>
    <source>
        <strain evidence="2">B1-20833</strain>
    </source>
</reference>
<feature type="transmembrane region" description="Helical" evidence="1">
    <location>
        <begin position="396"/>
        <end position="420"/>
    </location>
</feature>
<feature type="transmembrane region" description="Helical" evidence="1">
    <location>
        <begin position="536"/>
        <end position="556"/>
    </location>
</feature>
<dbReference type="PANTHER" id="PTHR32063:SF0">
    <property type="entry name" value="SWARMING MOTILITY PROTEIN SWRC"/>
    <property type="match status" value="1"/>
</dbReference>
<keyword evidence="1" id="KW-0472">Membrane</keyword>
<dbReference type="SUPFAM" id="SSF82866">
    <property type="entry name" value="Multidrug efflux transporter AcrB transmembrane domain"/>
    <property type="match status" value="2"/>
</dbReference>
<feature type="transmembrane region" description="Helical" evidence="1">
    <location>
        <begin position="476"/>
        <end position="498"/>
    </location>
</feature>
<dbReference type="Proteomes" id="UP000823661">
    <property type="component" value="Unassembled WGS sequence"/>
</dbReference>
<accession>A0A9D9EV22</accession>
<feature type="transmembrane region" description="Helical" evidence="1">
    <location>
        <begin position="12"/>
        <end position="30"/>
    </location>
</feature>
<name>A0A9D9EV22_9BACT</name>
<feature type="transmembrane region" description="Helical" evidence="1">
    <location>
        <begin position="910"/>
        <end position="930"/>
    </location>
</feature>
<dbReference type="Gene3D" id="3.30.70.1320">
    <property type="entry name" value="Multidrug efflux transporter AcrB pore domain like"/>
    <property type="match status" value="1"/>
</dbReference>
<feature type="transmembrane region" description="Helical" evidence="1">
    <location>
        <begin position="988"/>
        <end position="1012"/>
    </location>
</feature>
<dbReference type="AlphaFoldDB" id="A0A9D9EV22"/>
<feature type="transmembrane region" description="Helical" evidence="1">
    <location>
        <begin position="441"/>
        <end position="470"/>
    </location>
</feature>
<feature type="transmembrane region" description="Helical" evidence="1">
    <location>
        <begin position="370"/>
        <end position="390"/>
    </location>
</feature>
<dbReference type="Gene3D" id="3.30.70.1440">
    <property type="entry name" value="Multidrug efflux transporter AcrB pore domain"/>
    <property type="match status" value="1"/>
</dbReference>
<feature type="transmembrane region" description="Helical" evidence="1">
    <location>
        <begin position="959"/>
        <end position="976"/>
    </location>
</feature>
<evidence type="ECO:0000313" key="3">
    <source>
        <dbReference type="Proteomes" id="UP000823661"/>
    </source>
</evidence>
<reference evidence="2" key="2">
    <citation type="journal article" date="2021" name="PeerJ">
        <title>Extensive microbial diversity within the chicken gut microbiome revealed by metagenomics and culture.</title>
        <authorList>
            <person name="Gilroy R."/>
            <person name="Ravi A."/>
            <person name="Getino M."/>
            <person name="Pursley I."/>
            <person name="Horton D.L."/>
            <person name="Alikhan N.F."/>
            <person name="Baker D."/>
            <person name="Gharbi K."/>
            <person name="Hall N."/>
            <person name="Watson M."/>
            <person name="Adriaenssens E.M."/>
            <person name="Foster-Nyarko E."/>
            <person name="Jarju S."/>
            <person name="Secka A."/>
            <person name="Antonio M."/>
            <person name="Oren A."/>
            <person name="Chaudhuri R.R."/>
            <person name="La Ragione R."/>
            <person name="Hildebrand F."/>
            <person name="Pallen M.J."/>
        </authorList>
    </citation>
    <scope>NUCLEOTIDE SEQUENCE</scope>
    <source>
        <strain evidence="2">B1-20833</strain>
    </source>
</reference>
<evidence type="ECO:0000313" key="2">
    <source>
        <dbReference type="EMBL" id="MBO8452315.1"/>
    </source>
</evidence>
<dbReference type="PRINTS" id="PR00702">
    <property type="entry name" value="ACRIFLAVINRP"/>
</dbReference>
<dbReference type="SUPFAM" id="SSF82693">
    <property type="entry name" value="Multidrug efflux transporter AcrB pore domain, PN1, PN2, PC1 and PC2 subdomains"/>
    <property type="match status" value="2"/>
</dbReference>
<dbReference type="Gene3D" id="1.20.1640.10">
    <property type="entry name" value="Multidrug efflux transporter AcrB transmembrane domain"/>
    <property type="match status" value="2"/>
</dbReference>
<keyword evidence="1" id="KW-1133">Transmembrane helix</keyword>
<dbReference type="EMBL" id="JADIMI010000052">
    <property type="protein sequence ID" value="MBO8452315.1"/>
    <property type="molecule type" value="Genomic_DNA"/>
</dbReference>
<dbReference type="InterPro" id="IPR027463">
    <property type="entry name" value="AcrB_DN_DC_subdom"/>
</dbReference>